<dbReference type="Proteomes" id="UP000475385">
    <property type="component" value="Unassembled WGS sequence"/>
</dbReference>
<proteinExistence type="predicted"/>
<dbReference type="EMBL" id="JAAIKB010000007">
    <property type="protein sequence ID" value="NGM22064.1"/>
    <property type="molecule type" value="Genomic_DNA"/>
</dbReference>
<protein>
    <submittedName>
        <fullName evidence="1">Uncharacterized protein</fullName>
    </submittedName>
</protein>
<accession>A0A6M1LQN4</accession>
<evidence type="ECO:0000313" key="1">
    <source>
        <dbReference type="EMBL" id="NGM22064.1"/>
    </source>
</evidence>
<name>A0A6M1LQN4_9PROT</name>
<reference evidence="1 2" key="1">
    <citation type="submission" date="2020-03" db="EMBL/GenBank/DDBJ databases">
        <title>Roseomonas stagni sp. nov., isolated from pond water in Japan.</title>
        <authorList>
            <person name="Furuhata K."/>
            <person name="Miyamoto H."/>
            <person name="Goto K."/>
        </authorList>
    </citation>
    <scope>NUCLEOTIDE SEQUENCE [LARGE SCALE GENOMIC DNA]</scope>
    <source>
        <strain evidence="1 2">PeD5</strain>
    </source>
</reference>
<organism evidence="1 2">
    <name type="scientific">Falsiroseomonas algicola</name>
    <dbReference type="NCBI Taxonomy" id="2716930"/>
    <lineage>
        <taxon>Bacteria</taxon>
        <taxon>Pseudomonadati</taxon>
        <taxon>Pseudomonadota</taxon>
        <taxon>Alphaproteobacteria</taxon>
        <taxon>Acetobacterales</taxon>
        <taxon>Roseomonadaceae</taxon>
        <taxon>Falsiroseomonas</taxon>
    </lineage>
</organism>
<gene>
    <name evidence="1" type="ORF">G3576_18715</name>
</gene>
<keyword evidence="2" id="KW-1185">Reference proteome</keyword>
<dbReference type="RefSeq" id="WP_164695955.1">
    <property type="nucleotide sequence ID" value="NZ_JAAIKB010000007.1"/>
</dbReference>
<evidence type="ECO:0000313" key="2">
    <source>
        <dbReference type="Proteomes" id="UP000475385"/>
    </source>
</evidence>
<comment type="caution">
    <text evidence="1">The sequence shown here is derived from an EMBL/GenBank/DDBJ whole genome shotgun (WGS) entry which is preliminary data.</text>
</comment>
<dbReference type="AlphaFoldDB" id="A0A6M1LQN4"/>
<sequence>MEIGAVPIPLPRARPWRHRLLVIAASGLAALPGTAVAQYREVRQGQKGAAQILRIDENGRFNRCAAHITSSAGPLRISWNRDHVYNISTPAVPVNGRLFLRLLDTPAGTFSFDATTNGQRVSARIDTRSMEAVLRIRGRIKLQVGSRNFDYALGNASMQDIIVEVENCTHRAMGHG</sequence>